<keyword evidence="3" id="KW-1185">Reference proteome</keyword>
<proteinExistence type="predicted"/>
<name>A0ABN9L5Y6_9NEOB</name>
<accession>A0ABN9L5Y6</accession>
<dbReference type="InterPro" id="IPR043502">
    <property type="entry name" value="DNA/RNA_pol_sf"/>
</dbReference>
<dbReference type="Gene3D" id="3.30.70.270">
    <property type="match status" value="1"/>
</dbReference>
<evidence type="ECO:0000256" key="1">
    <source>
        <dbReference type="SAM" id="MobiDB-lite"/>
    </source>
</evidence>
<dbReference type="PANTHER" id="PTHR33050">
    <property type="entry name" value="REVERSE TRANSCRIPTASE DOMAIN-CONTAINING PROTEIN"/>
    <property type="match status" value="1"/>
</dbReference>
<gene>
    <name evidence="2" type="ORF">RIMI_LOCUS5777261</name>
</gene>
<evidence type="ECO:0000313" key="3">
    <source>
        <dbReference type="Proteomes" id="UP001176940"/>
    </source>
</evidence>
<dbReference type="InterPro" id="IPR043128">
    <property type="entry name" value="Rev_trsase/Diguanyl_cyclase"/>
</dbReference>
<evidence type="ECO:0008006" key="4">
    <source>
        <dbReference type="Google" id="ProtNLM"/>
    </source>
</evidence>
<protein>
    <recommendedName>
        <fullName evidence="4">Reverse transcriptase domain-containing protein</fullName>
    </recommendedName>
</protein>
<reference evidence="2" key="1">
    <citation type="submission" date="2023-07" db="EMBL/GenBank/DDBJ databases">
        <authorList>
            <person name="Stuckert A."/>
        </authorList>
    </citation>
    <scope>NUCLEOTIDE SEQUENCE</scope>
</reference>
<organism evidence="2 3">
    <name type="scientific">Ranitomeya imitator</name>
    <name type="common">mimic poison frog</name>
    <dbReference type="NCBI Taxonomy" id="111125"/>
    <lineage>
        <taxon>Eukaryota</taxon>
        <taxon>Metazoa</taxon>
        <taxon>Chordata</taxon>
        <taxon>Craniata</taxon>
        <taxon>Vertebrata</taxon>
        <taxon>Euteleostomi</taxon>
        <taxon>Amphibia</taxon>
        <taxon>Batrachia</taxon>
        <taxon>Anura</taxon>
        <taxon>Neobatrachia</taxon>
        <taxon>Hyloidea</taxon>
        <taxon>Dendrobatidae</taxon>
        <taxon>Dendrobatinae</taxon>
        <taxon>Ranitomeya</taxon>
    </lineage>
</organism>
<feature type="non-terminal residue" evidence="2">
    <location>
        <position position="527"/>
    </location>
</feature>
<dbReference type="Gene3D" id="3.10.10.10">
    <property type="entry name" value="HIV Type 1 Reverse Transcriptase, subunit A, domain 1"/>
    <property type="match status" value="1"/>
</dbReference>
<comment type="caution">
    <text evidence="2">The sequence shown here is derived from an EMBL/GenBank/DDBJ whole genome shotgun (WGS) entry which is preliminary data.</text>
</comment>
<dbReference type="EMBL" id="CAUEEQ010010050">
    <property type="protein sequence ID" value="CAJ0934108.1"/>
    <property type="molecule type" value="Genomic_DNA"/>
</dbReference>
<dbReference type="Proteomes" id="UP001176940">
    <property type="component" value="Unassembled WGS sequence"/>
</dbReference>
<sequence length="527" mass="59590">MKTRRGRPPMKMGGPEQDRDAHRTAHSGYIGGLSTVLQNVVDKPSHFTASLLYEVLRLTYLAENKRLHLNGYMCPFRWRRFILSEGPTPHGRDSTSDVRKGLNSVCYPSFDQAPEIDRNFGPGALMAKADIEAAFRLLPIHPDGFNSLGFQFNGSFYVDKCLPMGCILSCSYFEFFSSFLKWVVAMHCMKGGIVHYFYDILFVVPKGSGVCNELLNTFMLVCNDFGIPLASGKTVFPWSCIEYLGILIDTVKGEFRLPVNKVEKCVHILFSIYRSKKSTVKEVESLLGLLAFASRVIPMGRVFHRRLAMHIAGIRNSSFHVQITREIKEDLEVWLRYLHTEQHYNDNDNVAASWIGKHRVTKRRPALSSPMFTLVTWGLWHRWSLESCLCDSSPATTQGLSNDHGQVVSTVVIIGKLLSVTVPLEFLRNFNGIAVWRDPFVTAGDLNLVTDASGSVGFGAYWNSKWSCATWHRSWVVYGVTKNMVLLELFLVVVALALWGSRLANKCILLRSDNKRVPYFPAYKTTF</sequence>
<dbReference type="SUPFAM" id="SSF56672">
    <property type="entry name" value="DNA/RNA polymerases"/>
    <property type="match status" value="1"/>
</dbReference>
<dbReference type="PANTHER" id="PTHR33050:SF8">
    <property type="entry name" value="REVERSE TRANSCRIPTASE DOMAIN-CONTAINING PROTEIN"/>
    <property type="match status" value="1"/>
</dbReference>
<dbReference type="InterPro" id="IPR052055">
    <property type="entry name" value="Hepadnavirus_pol/RT"/>
</dbReference>
<evidence type="ECO:0000313" key="2">
    <source>
        <dbReference type="EMBL" id="CAJ0934108.1"/>
    </source>
</evidence>
<feature type="region of interest" description="Disordered" evidence="1">
    <location>
        <begin position="1"/>
        <end position="22"/>
    </location>
</feature>